<dbReference type="RefSeq" id="WP_066308874.1">
    <property type="nucleotide sequence ID" value="NZ_LQRT01000002.1"/>
</dbReference>
<evidence type="ECO:0000313" key="6">
    <source>
        <dbReference type="Proteomes" id="UP000076715"/>
    </source>
</evidence>
<dbReference type="Proteomes" id="UP000076715">
    <property type="component" value="Unassembled WGS sequence"/>
</dbReference>
<dbReference type="InterPro" id="IPR023210">
    <property type="entry name" value="NADP_OxRdtase_dom"/>
</dbReference>
<dbReference type="AlphaFoldDB" id="A0A163C192"/>
<evidence type="ECO:0000313" key="5">
    <source>
        <dbReference type="EMBL" id="KZS41967.1"/>
    </source>
</evidence>
<evidence type="ECO:0000256" key="2">
    <source>
        <dbReference type="ARBA" id="ARBA00023002"/>
    </source>
</evidence>
<evidence type="ECO:0000256" key="3">
    <source>
        <dbReference type="ARBA" id="ARBA00038157"/>
    </source>
</evidence>
<dbReference type="Gene3D" id="3.20.20.100">
    <property type="entry name" value="NADP-dependent oxidoreductase domain"/>
    <property type="match status" value="1"/>
</dbReference>
<dbReference type="Pfam" id="PF00248">
    <property type="entry name" value="Aldo_ket_red"/>
    <property type="match status" value="1"/>
</dbReference>
<dbReference type="InterPro" id="IPR050523">
    <property type="entry name" value="AKR_Detox_Biosynth"/>
</dbReference>
<dbReference type="GO" id="GO:0016491">
    <property type="term" value="F:oxidoreductase activity"/>
    <property type="evidence" value="ECO:0007669"/>
    <property type="project" value="UniProtKB-KW"/>
</dbReference>
<keyword evidence="6" id="KW-1185">Reference proteome</keyword>
<dbReference type="SUPFAM" id="SSF51430">
    <property type="entry name" value="NAD(P)-linked oxidoreductase"/>
    <property type="match status" value="1"/>
</dbReference>
<comment type="similarity">
    <text evidence="3">Belongs to the aldo/keto reductase family. Aldo/keto reductase 2 subfamily.</text>
</comment>
<keyword evidence="1" id="KW-0521">NADP</keyword>
<dbReference type="EMBL" id="LQRT01000002">
    <property type="protein sequence ID" value="KZS41967.1"/>
    <property type="molecule type" value="Genomic_DNA"/>
</dbReference>
<protein>
    <recommendedName>
        <fullName evidence="4">NADP-dependent oxidoreductase domain-containing protein</fullName>
    </recommendedName>
</protein>
<dbReference type="OrthoDB" id="9773828at2"/>
<dbReference type="InterPro" id="IPR020471">
    <property type="entry name" value="AKR"/>
</dbReference>
<feature type="domain" description="NADP-dependent oxidoreductase" evidence="4">
    <location>
        <begin position="14"/>
        <end position="292"/>
    </location>
</feature>
<proteinExistence type="inferred from homology"/>
<dbReference type="InterPro" id="IPR036812">
    <property type="entry name" value="NAD(P)_OxRdtase_dom_sf"/>
</dbReference>
<dbReference type="PANTHER" id="PTHR43364:SF1">
    <property type="entry name" value="OXIDOREDUCTASE YDHF"/>
    <property type="match status" value="1"/>
</dbReference>
<evidence type="ECO:0000256" key="1">
    <source>
        <dbReference type="ARBA" id="ARBA00022857"/>
    </source>
</evidence>
<comment type="caution">
    <text evidence="5">The sequence shown here is derived from an EMBL/GenBank/DDBJ whole genome shotgun (WGS) entry which is preliminary data.</text>
</comment>
<name>A0A163C192_9FLAO</name>
<dbReference type="CDD" id="cd19092">
    <property type="entry name" value="AKR_BsYcsN_EcYdhF-like"/>
    <property type="match status" value="1"/>
</dbReference>
<evidence type="ECO:0000259" key="4">
    <source>
        <dbReference type="Pfam" id="PF00248"/>
    </source>
</evidence>
<organism evidence="5 6">
    <name type="scientific">Aquimarina aggregata</name>
    <dbReference type="NCBI Taxonomy" id="1642818"/>
    <lineage>
        <taxon>Bacteria</taxon>
        <taxon>Pseudomonadati</taxon>
        <taxon>Bacteroidota</taxon>
        <taxon>Flavobacteriia</taxon>
        <taxon>Flavobacteriales</taxon>
        <taxon>Flavobacteriaceae</taxon>
        <taxon>Aquimarina</taxon>
    </lineage>
</organism>
<dbReference type="PRINTS" id="PR00069">
    <property type="entry name" value="ALDKETRDTASE"/>
</dbReference>
<reference evidence="5 6" key="1">
    <citation type="submission" date="2016-01" db="EMBL/GenBank/DDBJ databases">
        <title>The draft genome sequence of Aquimarina sp. RZW4-3-2.</title>
        <authorList>
            <person name="Wang Y."/>
        </authorList>
    </citation>
    <scope>NUCLEOTIDE SEQUENCE [LARGE SCALE GENOMIC DNA]</scope>
    <source>
        <strain evidence="5 6">RZW4-3-2</strain>
    </source>
</reference>
<gene>
    <name evidence="5" type="ORF">AWE51_00565</name>
</gene>
<dbReference type="FunFam" id="3.20.20.100:FF:000008">
    <property type="entry name" value="Aldo/keto reductase family oxidoreductase"/>
    <property type="match status" value="1"/>
</dbReference>
<keyword evidence="2" id="KW-0560">Oxidoreductase</keyword>
<accession>A0A163C192</accession>
<dbReference type="PANTHER" id="PTHR43364">
    <property type="entry name" value="NADH-SPECIFIC METHYLGLYOXAL REDUCTASE-RELATED"/>
    <property type="match status" value="1"/>
</dbReference>
<dbReference type="STRING" id="1642818.AWE51_00565"/>
<sequence length="300" mass="33908">MKIQVSKKGPTFSRIVAGCMNWGEWGANLTVSQTQKLIEDCLNIEVTTFDHADIYGHYTTEELFGNALKNQSALRQKMQLITKCGIKLVTPNRPDNGIKSYDLDKNYILRSVEKSLKNLETDYIDLLLVHRPSPLMNPEEIISAFSKLKEDGKVLHFGVSNFTPSQFEMLNAFIPLVTNQIKISPLHLEPFEDGTLDQCITKQISPMGYSTLEGGKFFAKELDQSVLRINGIVVELSEKYNASLDQILMSWILKHPSRILPIIGSTKINRIQSAVEALKVDITNEEWFMIWEASKGEEVA</sequence>
<dbReference type="GO" id="GO:0005829">
    <property type="term" value="C:cytosol"/>
    <property type="evidence" value="ECO:0007669"/>
    <property type="project" value="TreeGrafter"/>
</dbReference>